<dbReference type="InterPro" id="IPR014776">
    <property type="entry name" value="4pyrrole_Mease_sub2"/>
</dbReference>
<evidence type="ECO:0000313" key="7">
    <source>
        <dbReference type="EMBL" id="MCP8939827.1"/>
    </source>
</evidence>
<dbReference type="NCBIfam" id="TIGR02467">
    <property type="entry name" value="CbiE"/>
    <property type="match status" value="1"/>
</dbReference>
<feature type="domain" description="Tetrapyrrole methylase" evidence="6">
    <location>
        <begin position="10"/>
        <end position="195"/>
    </location>
</feature>
<dbReference type="Pfam" id="PF00590">
    <property type="entry name" value="TP_methylase"/>
    <property type="match status" value="1"/>
</dbReference>
<evidence type="ECO:0000259" key="6">
    <source>
        <dbReference type="Pfam" id="PF00590"/>
    </source>
</evidence>
<dbReference type="Gene3D" id="3.40.1010.10">
    <property type="entry name" value="Cobalt-precorrin-4 Transmethylase, Domain 1"/>
    <property type="match status" value="1"/>
</dbReference>
<evidence type="ECO:0000256" key="5">
    <source>
        <dbReference type="ARBA" id="ARBA00022691"/>
    </source>
</evidence>
<comment type="pathway">
    <text evidence="1">Cofactor biosynthesis; adenosylcobalamin biosynthesis.</text>
</comment>
<dbReference type="InterPro" id="IPR014777">
    <property type="entry name" value="4pyrrole_Mease_sub1"/>
</dbReference>
<dbReference type="Gene3D" id="3.30.950.10">
    <property type="entry name" value="Methyltransferase, Cobalt-precorrin-4 Transmethylase, Domain 2"/>
    <property type="match status" value="1"/>
</dbReference>
<dbReference type="SUPFAM" id="SSF53790">
    <property type="entry name" value="Tetrapyrrole methylase"/>
    <property type="match status" value="1"/>
</dbReference>
<evidence type="ECO:0000313" key="8">
    <source>
        <dbReference type="Proteomes" id="UP001205890"/>
    </source>
</evidence>
<dbReference type="InterPro" id="IPR012818">
    <property type="entry name" value="CbiE"/>
</dbReference>
<evidence type="ECO:0000256" key="3">
    <source>
        <dbReference type="ARBA" id="ARBA00022603"/>
    </source>
</evidence>
<dbReference type="InterPro" id="IPR006365">
    <property type="entry name" value="Cbl_synth_CobL"/>
</dbReference>
<dbReference type="Gene3D" id="3.40.50.150">
    <property type="entry name" value="Vaccinia Virus protein VP39"/>
    <property type="match status" value="1"/>
</dbReference>
<name>A0ABT1LE99_9HYPH</name>
<dbReference type="SUPFAM" id="SSF53335">
    <property type="entry name" value="S-adenosyl-L-methionine-dependent methyltransferases"/>
    <property type="match status" value="1"/>
</dbReference>
<comment type="caution">
    <text evidence="7">The sequence shown here is derived from an EMBL/GenBank/DDBJ whole genome shotgun (WGS) entry which is preliminary data.</text>
</comment>
<keyword evidence="3" id="KW-0489">Methyltransferase</keyword>
<dbReference type="EMBL" id="JANCLU010000015">
    <property type="protein sequence ID" value="MCP8939827.1"/>
    <property type="molecule type" value="Genomic_DNA"/>
</dbReference>
<dbReference type="InterPro" id="IPR014008">
    <property type="entry name" value="Cbl_synth_MTase_CbiT"/>
</dbReference>
<organism evidence="7 8">
    <name type="scientific">Alsobacter ponti</name>
    <dbReference type="NCBI Taxonomy" id="2962936"/>
    <lineage>
        <taxon>Bacteria</taxon>
        <taxon>Pseudomonadati</taxon>
        <taxon>Pseudomonadota</taxon>
        <taxon>Alphaproteobacteria</taxon>
        <taxon>Hyphomicrobiales</taxon>
        <taxon>Alsobacteraceae</taxon>
        <taxon>Alsobacter</taxon>
    </lineage>
</organism>
<dbReference type="CDD" id="cd11644">
    <property type="entry name" value="Precorrin-6Y-MT"/>
    <property type="match status" value="1"/>
</dbReference>
<dbReference type="InterPro" id="IPR029063">
    <property type="entry name" value="SAM-dependent_MTases_sf"/>
</dbReference>
<accession>A0ABT1LE99</accession>
<dbReference type="PANTHER" id="PTHR43182">
    <property type="entry name" value="COBALT-PRECORRIN-6B C(15)-METHYLTRANSFERASE (DECARBOXYLATING)"/>
    <property type="match status" value="1"/>
</dbReference>
<evidence type="ECO:0000256" key="4">
    <source>
        <dbReference type="ARBA" id="ARBA00022679"/>
    </source>
</evidence>
<dbReference type="InterPro" id="IPR050714">
    <property type="entry name" value="Cobalamin_biosynth_MTase"/>
</dbReference>
<dbReference type="RefSeq" id="WP_254743835.1">
    <property type="nucleotide sequence ID" value="NZ_JANCLU010000015.1"/>
</dbReference>
<keyword evidence="4" id="KW-0808">Transferase</keyword>
<keyword evidence="8" id="KW-1185">Reference proteome</keyword>
<gene>
    <name evidence="7" type="primary">cbiE</name>
    <name evidence="7" type="ORF">NK718_14960</name>
</gene>
<dbReference type="PIRSF" id="PIRSF036428">
    <property type="entry name" value="CobL"/>
    <property type="match status" value="1"/>
</dbReference>
<protein>
    <submittedName>
        <fullName evidence="7">Precorrin-6y C5,15-methyltransferase (Decarboxylating) subunit CbiE</fullName>
    </submittedName>
</protein>
<evidence type="ECO:0000256" key="1">
    <source>
        <dbReference type="ARBA" id="ARBA00004953"/>
    </source>
</evidence>
<keyword evidence="5" id="KW-0949">S-adenosyl-L-methionine</keyword>
<keyword evidence="2" id="KW-0169">Cobalamin biosynthesis</keyword>
<proteinExistence type="predicted"/>
<dbReference type="InterPro" id="IPR000878">
    <property type="entry name" value="4pyrrol_Mease"/>
</dbReference>
<dbReference type="InterPro" id="IPR035996">
    <property type="entry name" value="4pyrrol_Methylase_sf"/>
</dbReference>
<dbReference type="Proteomes" id="UP001205890">
    <property type="component" value="Unassembled WGS sequence"/>
</dbReference>
<sequence>MTASAPQRWLSLVGIGEDGLDGLTPAARRLLSQAELVVGGERHLGLAGSFPGERMAWPSPLTDGIPAILARRGRPVCVLATGDPFFFGVGATLMRHVDPAEMLCLPAPSAFSLAAARLGWALQDCAPVSLHGRSFERIVPLLQPGARILALSWDETTPGRLAALLRERGLGGSRLVVCEALGGPRERILDATADSFDAEVDPLNTVGLEVVAAPGARVLPLASGIPDSLFEHDGQITKREVRAITLSALAPRQGELLWDVGAGSGSVGIEWMLRHPANRAIAVEPRPDRAARIARNAAALGTPDLRIVQGAAPAALAGLPAPDAVFVGGGGTDPAVIDAAWSALSAGGRLVVNAVTLETQADLIARQARWGGELVSIQLARADAVGGFRGWRPAMPVAQWSVEKPEGAQ</sequence>
<dbReference type="PANTHER" id="PTHR43182:SF1">
    <property type="entry name" value="COBALT-PRECORRIN-7 C(5)-METHYLTRANSFERASE"/>
    <property type="match status" value="1"/>
</dbReference>
<evidence type="ECO:0000256" key="2">
    <source>
        <dbReference type="ARBA" id="ARBA00022573"/>
    </source>
</evidence>
<reference evidence="7 8" key="1">
    <citation type="submission" date="2022-07" db="EMBL/GenBank/DDBJ databases">
        <authorList>
            <person name="Li W.-J."/>
            <person name="Deng Q.-Q."/>
        </authorList>
    </citation>
    <scope>NUCLEOTIDE SEQUENCE [LARGE SCALE GENOMIC DNA]</scope>
    <source>
        <strain evidence="7 8">SYSU M60028</strain>
    </source>
</reference>
<dbReference type="NCBIfam" id="TIGR02469">
    <property type="entry name" value="CbiT"/>
    <property type="match status" value="1"/>
</dbReference>